<comment type="caution">
    <text evidence="2">The sequence shown here is derived from an EMBL/GenBank/DDBJ whole genome shotgun (WGS) entry which is preliminary data.</text>
</comment>
<dbReference type="Proteomes" id="UP001178507">
    <property type="component" value="Unassembled WGS sequence"/>
</dbReference>
<dbReference type="PANTHER" id="PTHR10217">
    <property type="entry name" value="VOLTAGE AND LIGAND GATED POTASSIUM CHANNEL"/>
    <property type="match status" value="1"/>
</dbReference>
<proteinExistence type="predicted"/>
<name>A0AA36HTS9_9DINO</name>
<feature type="transmembrane region" description="Helical" evidence="1">
    <location>
        <begin position="296"/>
        <end position="320"/>
    </location>
</feature>
<sequence>MGEQERSDETLTLQGVLLDIERLIVKLVAQRADSAEQPLSGSGQVPVRRATDFKAKEHQLSQSCLSSDGFEDEAEVYSSDKSFLPLVPQVVSPPHPCLPEPPQSETRFSRQVSFQPAMHYLDIDRDGSADGFDMHMGWRNIGDRSSCRSNRRNASMNLVLPSPTALRAATKKEKHYVKYMMKWRPAFACLASSLILHDCVMVPLLALDPRGAGDLLFKLLFWAVTLPIPFWHGATSIAVLDAVLVGLLFFELLSGITLLRGVQLLRVLRLAQLFKFTGFRRMASRWMHQSSREVRALVNILATLCLTAFFLHVLTCLWFSCGSLPNGWVDEEVRQLPKQDQYQRSLELALSRLHPSRLAENMMMNTQLERMLSLLATGSAILCGAVFTSIVTNDLSDIRRTHREQREAQNKVSDFLTIYPVSWELELQMKEYLYRNMCKVELPCKQDLSCMLPDFMYRELCREALTPVWAKHTFLHGLMMRHRSFQYDLCIQCLLDWNVGAHETLFSAGTKCDSMLMLSHGSVEYRTMDLCQVQPVESPKRSREVLTLTSFVQTRMSKEAEGDPDAVLHPGDWLAEACLWVHWQFMGKARSRSPSALICLSYQKLLAAVNLHKEASSDLILYARRFVAALNDLPEDDLTDLPIDVDLPDES</sequence>
<feature type="transmembrane region" description="Helical" evidence="1">
    <location>
        <begin position="371"/>
        <end position="391"/>
    </location>
</feature>
<evidence type="ECO:0000256" key="1">
    <source>
        <dbReference type="SAM" id="Phobius"/>
    </source>
</evidence>
<reference evidence="2" key="1">
    <citation type="submission" date="2023-08" db="EMBL/GenBank/DDBJ databases">
        <authorList>
            <person name="Chen Y."/>
            <person name="Shah S."/>
            <person name="Dougan E. K."/>
            <person name="Thang M."/>
            <person name="Chan C."/>
        </authorList>
    </citation>
    <scope>NUCLEOTIDE SEQUENCE</scope>
</reference>
<dbReference type="InterPro" id="IPR050818">
    <property type="entry name" value="KCNH_animal-type"/>
</dbReference>
<dbReference type="SUPFAM" id="SSF51206">
    <property type="entry name" value="cAMP-binding domain-like"/>
    <property type="match status" value="1"/>
</dbReference>
<evidence type="ECO:0000313" key="2">
    <source>
        <dbReference type="EMBL" id="CAJ1375218.1"/>
    </source>
</evidence>
<keyword evidence="1" id="KW-0812">Transmembrane</keyword>
<dbReference type="GO" id="GO:0042391">
    <property type="term" value="P:regulation of membrane potential"/>
    <property type="evidence" value="ECO:0007669"/>
    <property type="project" value="TreeGrafter"/>
</dbReference>
<dbReference type="PANTHER" id="PTHR10217:SF435">
    <property type="entry name" value="POTASSIUM VOLTAGE-GATED CHANNEL PROTEIN EAG"/>
    <property type="match status" value="1"/>
</dbReference>
<keyword evidence="1" id="KW-0472">Membrane</keyword>
<gene>
    <name evidence="2" type="ORF">EVOR1521_LOCUS4542</name>
</gene>
<organism evidence="2 3">
    <name type="scientific">Effrenium voratum</name>
    <dbReference type="NCBI Taxonomy" id="2562239"/>
    <lineage>
        <taxon>Eukaryota</taxon>
        <taxon>Sar</taxon>
        <taxon>Alveolata</taxon>
        <taxon>Dinophyceae</taxon>
        <taxon>Suessiales</taxon>
        <taxon>Symbiodiniaceae</taxon>
        <taxon>Effrenium</taxon>
    </lineage>
</organism>
<dbReference type="AlphaFoldDB" id="A0AA36HTS9"/>
<protein>
    <submittedName>
        <fullName evidence="2">Uncharacterized protein</fullName>
    </submittedName>
</protein>
<accession>A0AA36HTS9</accession>
<feature type="transmembrane region" description="Helical" evidence="1">
    <location>
        <begin position="219"/>
        <end position="250"/>
    </location>
</feature>
<dbReference type="GO" id="GO:0005886">
    <property type="term" value="C:plasma membrane"/>
    <property type="evidence" value="ECO:0007669"/>
    <property type="project" value="TreeGrafter"/>
</dbReference>
<dbReference type="EMBL" id="CAUJNA010000307">
    <property type="protein sequence ID" value="CAJ1375218.1"/>
    <property type="molecule type" value="Genomic_DNA"/>
</dbReference>
<evidence type="ECO:0000313" key="3">
    <source>
        <dbReference type="Proteomes" id="UP001178507"/>
    </source>
</evidence>
<feature type="transmembrane region" description="Helical" evidence="1">
    <location>
        <begin position="186"/>
        <end position="207"/>
    </location>
</feature>
<dbReference type="Gene3D" id="2.60.120.10">
    <property type="entry name" value="Jelly Rolls"/>
    <property type="match status" value="1"/>
</dbReference>
<keyword evidence="3" id="KW-1185">Reference proteome</keyword>
<keyword evidence="1" id="KW-1133">Transmembrane helix</keyword>
<dbReference type="InterPro" id="IPR018490">
    <property type="entry name" value="cNMP-bd_dom_sf"/>
</dbReference>
<dbReference type="GO" id="GO:0005249">
    <property type="term" value="F:voltage-gated potassium channel activity"/>
    <property type="evidence" value="ECO:0007669"/>
    <property type="project" value="TreeGrafter"/>
</dbReference>
<dbReference type="InterPro" id="IPR014710">
    <property type="entry name" value="RmlC-like_jellyroll"/>
</dbReference>